<keyword evidence="1" id="KW-0812">Transmembrane</keyword>
<evidence type="ECO:0000313" key="3">
    <source>
        <dbReference type="EMBL" id="OGY86105.1"/>
    </source>
</evidence>
<dbReference type="InterPro" id="IPR013216">
    <property type="entry name" value="Methyltransf_11"/>
</dbReference>
<dbReference type="PANTHER" id="PTHR43861">
    <property type="entry name" value="TRANS-ACONITATE 2-METHYLTRANSFERASE-RELATED"/>
    <property type="match status" value="1"/>
</dbReference>
<dbReference type="AlphaFoldDB" id="A0A1G2BAR4"/>
<evidence type="ECO:0000259" key="2">
    <source>
        <dbReference type="Pfam" id="PF08241"/>
    </source>
</evidence>
<reference evidence="3 4" key="1">
    <citation type="journal article" date="2016" name="Nat. Commun.">
        <title>Thousands of microbial genomes shed light on interconnected biogeochemical processes in an aquifer system.</title>
        <authorList>
            <person name="Anantharaman K."/>
            <person name="Brown C.T."/>
            <person name="Hug L.A."/>
            <person name="Sharon I."/>
            <person name="Castelle C.J."/>
            <person name="Probst A.J."/>
            <person name="Thomas B.C."/>
            <person name="Singh A."/>
            <person name="Wilkins M.J."/>
            <person name="Karaoz U."/>
            <person name="Brodie E.L."/>
            <person name="Williams K.H."/>
            <person name="Hubbard S.S."/>
            <person name="Banfield J.F."/>
        </authorList>
    </citation>
    <scope>NUCLEOTIDE SEQUENCE [LARGE SCALE GENOMIC DNA]</scope>
</reference>
<dbReference type="InterPro" id="IPR029063">
    <property type="entry name" value="SAM-dependent_MTases_sf"/>
</dbReference>
<comment type="caution">
    <text evidence="3">The sequence shown here is derived from an EMBL/GenBank/DDBJ whole genome shotgun (WGS) entry which is preliminary data.</text>
</comment>
<gene>
    <name evidence="3" type="ORF">A2319_01440</name>
</gene>
<sequence>MRKEYLIEKEIYNKEKVKGGTKKWGFFWDSNLLNKISEQYNKKRDEWANIYLKDKKILILGAARNNIDFCIKYTNDITAIDISERQIENIKAKYSHVQAMIGDITTYNYPEGYYDAVFCSAILHHVPKDLDELFDHLHYTLKDEGNIFVYCEPLRLNPLLVLGRRFFPSQNHTPGEQPFLMRDFKKHYQKKYELIALQYCFFLTLFLGVFVKVTKINRIKFLTNTLYKINSFFYKIDCLLAKTPVNNFFWLFAMVLKKK</sequence>
<dbReference type="PANTHER" id="PTHR43861:SF1">
    <property type="entry name" value="TRANS-ACONITATE 2-METHYLTRANSFERASE"/>
    <property type="match status" value="1"/>
</dbReference>
<proteinExistence type="predicted"/>
<dbReference type="EMBL" id="MHKI01000025">
    <property type="protein sequence ID" value="OGY86105.1"/>
    <property type="molecule type" value="Genomic_DNA"/>
</dbReference>
<dbReference type="GO" id="GO:0008757">
    <property type="term" value="F:S-adenosylmethionine-dependent methyltransferase activity"/>
    <property type="evidence" value="ECO:0007669"/>
    <property type="project" value="InterPro"/>
</dbReference>
<dbReference type="Proteomes" id="UP000176420">
    <property type="component" value="Unassembled WGS sequence"/>
</dbReference>
<protein>
    <recommendedName>
        <fullName evidence="2">Methyltransferase type 11 domain-containing protein</fullName>
    </recommendedName>
</protein>
<organism evidence="3 4">
    <name type="scientific">Candidatus Kerfeldbacteria bacterium RIFOXYB2_FULL_38_14</name>
    <dbReference type="NCBI Taxonomy" id="1798547"/>
    <lineage>
        <taxon>Bacteria</taxon>
        <taxon>Candidatus Kerfeldiibacteriota</taxon>
    </lineage>
</organism>
<feature type="transmembrane region" description="Helical" evidence="1">
    <location>
        <begin position="194"/>
        <end position="213"/>
    </location>
</feature>
<evidence type="ECO:0000256" key="1">
    <source>
        <dbReference type="SAM" id="Phobius"/>
    </source>
</evidence>
<name>A0A1G2BAR4_9BACT</name>
<feature type="transmembrane region" description="Helical" evidence="1">
    <location>
        <begin position="233"/>
        <end position="256"/>
    </location>
</feature>
<keyword evidence="1" id="KW-0472">Membrane</keyword>
<dbReference type="Gene3D" id="3.40.50.150">
    <property type="entry name" value="Vaccinia Virus protein VP39"/>
    <property type="match status" value="1"/>
</dbReference>
<dbReference type="CDD" id="cd02440">
    <property type="entry name" value="AdoMet_MTases"/>
    <property type="match status" value="1"/>
</dbReference>
<keyword evidence="1" id="KW-1133">Transmembrane helix</keyword>
<accession>A0A1G2BAR4</accession>
<dbReference type="Pfam" id="PF08241">
    <property type="entry name" value="Methyltransf_11"/>
    <property type="match status" value="1"/>
</dbReference>
<evidence type="ECO:0000313" key="4">
    <source>
        <dbReference type="Proteomes" id="UP000176420"/>
    </source>
</evidence>
<dbReference type="SUPFAM" id="SSF53335">
    <property type="entry name" value="S-adenosyl-L-methionine-dependent methyltransferases"/>
    <property type="match status" value="1"/>
</dbReference>
<feature type="domain" description="Methyltransferase type 11" evidence="2">
    <location>
        <begin position="72"/>
        <end position="148"/>
    </location>
</feature>